<dbReference type="AlphaFoldDB" id="A0A2J6TFY9"/>
<keyword evidence="1" id="KW-1133">Transmembrane helix</keyword>
<accession>A0A2J6TFY9</accession>
<gene>
    <name evidence="2" type="ORF">K444DRAFT_611147</name>
</gene>
<protein>
    <recommendedName>
        <fullName evidence="4">Transmembrane protein</fullName>
    </recommendedName>
</protein>
<dbReference type="GeneID" id="36587964"/>
<dbReference type="EMBL" id="KZ613785">
    <property type="protein sequence ID" value="PMD61931.1"/>
    <property type="molecule type" value="Genomic_DNA"/>
</dbReference>
<proteinExistence type="predicted"/>
<keyword evidence="1" id="KW-0812">Transmembrane</keyword>
<keyword evidence="3" id="KW-1185">Reference proteome</keyword>
<evidence type="ECO:0008006" key="4">
    <source>
        <dbReference type="Google" id="ProtNLM"/>
    </source>
</evidence>
<organism evidence="2 3">
    <name type="scientific">Hyaloscypha bicolor E</name>
    <dbReference type="NCBI Taxonomy" id="1095630"/>
    <lineage>
        <taxon>Eukaryota</taxon>
        <taxon>Fungi</taxon>
        <taxon>Dikarya</taxon>
        <taxon>Ascomycota</taxon>
        <taxon>Pezizomycotina</taxon>
        <taxon>Leotiomycetes</taxon>
        <taxon>Helotiales</taxon>
        <taxon>Hyaloscyphaceae</taxon>
        <taxon>Hyaloscypha</taxon>
        <taxon>Hyaloscypha bicolor</taxon>
    </lineage>
</organism>
<reference evidence="2 3" key="1">
    <citation type="submission" date="2016-04" db="EMBL/GenBank/DDBJ databases">
        <title>A degradative enzymes factory behind the ericoid mycorrhizal symbiosis.</title>
        <authorList>
            <consortium name="DOE Joint Genome Institute"/>
            <person name="Martino E."/>
            <person name="Morin E."/>
            <person name="Grelet G."/>
            <person name="Kuo A."/>
            <person name="Kohler A."/>
            <person name="Daghino S."/>
            <person name="Barry K."/>
            <person name="Choi C."/>
            <person name="Cichocki N."/>
            <person name="Clum A."/>
            <person name="Copeland A."/>
            <person name="Hainaut M."/>
            <person name="Haridas S."/>
            <person name="Labutti K."/>
            <person name="Lindquist E."/>
            <person name="Lipzen A."/>
            <person name="Khouja H.-R."/>
            <person name="Murat C."/>
            <person name="Ohm R."/>
            <person name="Olson A."/>
            <person name="Spatafora J."/>
            <person name="Veneault-Fourrey C."/>
            <person name="Henrissat B."/>
            <person name="Grigoriev I."/>
            <person name="Martin F."/>
            <person name="Perotto S."/>
        </authorList>
    </citation>
    <scope>NUCLEOTIDE SEQUENCE [LARGE SCALE GENOMIC DNA]</scope>
    <source>
        <strain evidence="2 3">E</strain>
    </source>
</reference>
<dbReference type="Proteomes" id="UP000235371">
    <property type="component" value="Unassembled WGS sequence"/>
</dbReference>
<evidence type="ECO:0000313" key="3">
    <source>
        <dbReference type="Proteomes" id="UP000235371"/>
    </source>
</evidence>
<dbReference type="InParanoid" id="A0A2J6TFY9"/>
<evidence type="ECO:0000256" key="1">
    <source>
        <dbReference type="SAM" id="Phobius"/>
    </source>
</evidence>
<keyword evidence="1" id="KW-0472">Membrane</keyword>
<sequence>MSRVCWRKEESVDIWRLDIFLVRFGGRLGVCGLEVVVLLLRICGDFRNWIHLFVNQNLY</sequence>
<dbReference type="RefSeq" id="XP_024738835.1">
    <property type="nucleotide sequence ID" value="XM_024879887.1"/>
</dbReference>
<evidence type="ECO:0000313" key="2">
    <source>
        <dbReference type="EMBL" id="PMD61931.1"/>
    </source>
</evidence>
<feature type="transmembrane region" description="Helical" evidence="1">
    <location>
        <begin position="20"/>
        <end position="40"/>
    </location>
</feature>
<name>A0A2J6TFY9_9HELO</name>